<feature type="compositionally biased region" description="Basic and acidic residues" evidence="2">
    <location>
        <begin position="313"/>
        <end position="324"/>
    </location>
</feature>
<name>A0A317XLS9_9BASI</name>
<dbReference type="InterPro" id="IPR029021">
    <property type="entry name" value="Prot-tyrosine_phosphatase-like"/>
</dbReference>
<feature type="region of interest" description="Disordered" evidence="2">
    <location>
        <begin position="1"/>
        <end position="32"/>
    </location>
</feature>
<sequence>EQGVEVASHPDIADAPGASFSVATKPQDRDPSLLRQAQEERTVKAIEHGHGYELDQNGRVPANNYNYLQRDRLVAEAQRSALLSGNHNWVVLMDLAHLASQHHLSPYSVMKFGPRGSPFAYIPITLQQPQAVDQTMRRQQEQETHAIQWLLRKRSRPIHTSAPGEEPEDLPVLRLPSDAMHRSSPVVGSKRPASVTTPPDGGSRARTVLRVKSDSHEHGDTEAQARQVEHELSEAMSQHIQHGRLPSGHAPLHGDSSSEEVSRASSQDDDDVDLGRFDRSTRMIEIRDPSSGASEASSQAAVDDAGSTLATTDETRKAENKNVPDAELTTDPHSGSNVELGGPMDTERVMSQEMEQAEAIEQPGRIDGSNGEPSQHPSSQQQAQHQQQSQQAHLAMKTSDTHPIHISPILPEHLLDEISMHVQTTMPAQMRQLCHGATSTPKLANGNNGIHTTGNGHGGANGPSSVTHSYMDADSHAEAQIKGGRLIRLRNALDLTSITSTDPSAAYLSQSQLAEQASREAALSLRASGDSLQGPMSRGPAAVPLIGNLLLSSCPGKKVRLSGPVRGRGAICRDLGLDLKRIHGIGVRAVICCLDDDELSYLGAPWAEYEREADMLGLEVIRLPMAEGFAPTDVREMDTAITSVVTDYTLRGTNVLVHCRGGVGRAGLIACAWMLKMGFVGSPSHVHLHHQQQHYGSTSNGNVRSSNGGPPKEIANGVESHHRDNSVANGTDHGHVNGSGNGNGQQLSSSSSAGKNQSQNQNPDLTDAMEDDESTTIIETVRSLIETIRRRRSPKAIETAEQVRFLVEYTTFLHRQERM</sequence>
<dbReference type="Proteomes" id="UP000246740">
    <property type="component" value="Unassembled WGS sequence"/>
</dbReference>
<evidence type="ECO:0000256" key="2">
    <source>
        <dbReference type="SAM" id="MobiDB-lite"/>
    </source>
</evidence>
<feature type="region of interest" description="Disordered" evidence="2">
    <location>
        <begin position="180"/>
        <end position="343"/>
    </location>
</feature>
<accession>A0A317XLS9</accession>
<evidence type="ECO:0000259" key="3">
    <source>
        <dbReference type="PROSITE" id="PS50056"/>
    </source>
</evidence>
<dbReference type="InterPro" id="IPR050561">
    <property type="entry name" value="PTP"/>
</dbReference>
<feature type="compositionally biased region" description="Polar residues" evidence="2">
    <location>
        <begin position="693"/>
        <end position="708"/>
    </location>
</feature>
<feature type="region of interest" description="Disordered" evidence="2">
    <location>
        <begin position="364"/>
        <end position="404"/>
    </location>
</feature>
<reference evidence="4 5" key="1">
    <citation type="journal article" date="2018" name="Mol. Biol. Evol.">
        <title>Broad Genomic Sampling Reveals a Smut Pathogenic Ancestry of the Fungal Clade Ustilaginomycotina.</title>
        <authorList>
            <person name="Kijpornyongpan T."/>
            <person name="Mondo S.J."/>
            <person name="Barry K."/>
            <person name="Sandor L."/>
            <person name="Lee J."/>
            <person name="Lipzen A."/>
            <person name="Pangilinan J."/>
            <person name="LaButti K."/>
            <person name="Hainaut M."/>
            <person name="Henrissat B."/>
            <person name="Grigoriev I.V."/>
            <person name="Spatafora J.W."/>
            <person name="Aime M.C."/>
        </authorList>
    </citation>
    <scope>NUCLEOTIDE SEQUENCE [LARGE SCALE GENOMIC DNA]</scope>
    <source>
        <strain evidence="4 5">MCA 3645</strain>
    </source>
</reference>
<evidence type="ECO:0000313" key="5">
    <source>
        <dbReference type="Proteomes" id="UP000246740"/>
    </source>
</evidence>
<dbReference type="PANTHER" id="PTHR23339">
    <property type="entry name" value="TYROSINE SPECIFIC PROTEIN PHOSPHATASE AND DUAL SPECIFICITY PROTEIN PHOSPHATASE"/>
    <property type="match status" value="1"/>
</dbReference>
<feature type="non-terminal residue" evidence="4">
    <location>
        <position position="1"/>
    </location>
</feature>
<feature type="domain" description="Tyrosine specific protein phosphatases" evidence="3">
    <location>
        <begin position="635"/>
        <end position="676"/>
    </location>
</feature>
<evidence type="ECO:0000313" key="4">
    <source>
        <dbReference type="EMBL" id="PWY99275.1"/>
    </source>
</evidence>
<feature type="compositionally biased region" description="Basic and acidic residues" evidence="2">
    <location>
        <begin position="273"/>
        <end position="288"/>
    </location>
</feature>
<dbReference type="InterPro" id="IPR000387">
    <property type="entry name" value="Tyr_Pase_dom"/>
</dbReference>
<keyword evidence="1" id="KW-0378">Hydrolase</keyword>
<dbReference type="PROSITE" id="PS50056">
    <property type="entry name" value="TYR_PHOSPHATASE_2"/>
    <property type="match status" value="1"/>
</dbReference>
<dbReference type="EMBL" id="KZ819195">
    <property type="protein sequence ID" value="PWY99275.1"/>
    <property type="molecule type" value="Genomic_DNA"/>
</dbReference>
<dbReference type="InParanoid" id="A0A317XLS9"/>
<feature type="compositionally biased region" description="Low complexity" evidence="2">
    <location>
        <begin position="290"/>
        <end position="301"/>
    </location>
</feature>
<feature type="compositionally biased region" description="Low complexity" evidence="2">
    <location>
        <begin position="373"/>
        <end position="392"/>
    </location>
</feature>
<gene>
    <name evidence="4" type="ORF">BCV70DRAFT_140106</name>
</gene>
<organism evidence="4 5">
    <name type="scientific">Testicularia cyperi</name>
    <dbReference type="NCBI Taxonomy" id="1882483"/>
    <lineage>
        <taxon>Eukaryota</taxon>
        <taxon>Fungi</taxon>
        <taxon>Dikarya</taxon>
        <taxon>Basidiomycota</taxon>
        <taxon>Ustilaginomycotina</taxon>
        <taxon>Ustilaginomycetes</taxon>
        <taxon>Ustilaginales</taxon>
        <taxon>Anthracoideaceae</taxon>
        <taxon>Testicularia</taxon>
    </lineage>
</organism>
<dbReference type="Pfam" id="PF22784">
    <property type="entry name" value="PTP-SAK"/>
    <property type="match status" value="1"/>
</dbReference>
<dbReference type="SUPFAM" id="SSF52799">
    <property type="entry name" value="(Phosphotyrosine protein) phosphatases II"/>
    <property type="match status" value="1"/>
</dbReference>
<dbReference type="AlphaFoldDB" id="A0A317XLS9"/>
<protein>
    <recommendedName>
        <fullName evidence="3">Tyrosine specific protein phosphatases domain-containing protein</fullName>
    </recommendedName>
</protein>
<feature type="compositionally biased region" description="Low complexity" evidence="2">
    <location>
        <begin position="744"/>
        <end position="762"/>
    </location>
</feature>
<dbReference type="GO" id="GO:0016791">
    <property type="term" value="F:phosphatase activity"/>
    <property type="evidence" value="ECO:0007669"/>
    <property type="project" value="UniProtKB-ARBA"/>
</dbReference>
<proteinExistence type="predicted"/>
<dbReference type="OrthoDB" id="266663at2759"/>
<feature type="region of interest" description="Disordered" evidence="2">
    <location>
        <begin position="690"/>
        <end position="773"/>
    </location>
</feature>
<feature type="compositionally biased region" description="Basic and acidic residues" evidence="2">
    <location>
        <begin position="211"/>
        <end position="233"/>
    </location>
</feature>
<feature type="compositionally biased region" description="Low complexity" evidence="2">
    <location>
        <begin position="444"/>
        <end position="454"/>
    </location>
</feature>
<evidence type="ECO:0000256" key="1">
    <source>
        <dbReference type="ARBA" id="ARBA00022801"/>
    </source>
</evidence>
<feature type="region of interest" description="Disordered" evidence="2">
    <location>
        <begin position="438"/>
        <end position="461"/>
    </location>
</feature>
<dbReference type="Gene3D" id="3.90.190.10">
    <property type="entry name" value="Protein tyrosine phosphatase superfamily"/>
    <property type="match status" value="1"/>
</dbReference>
<keyword evidence="5" id="KW-1185">Reference proteome</keyword>
<dbReference type="InterPro" id="IPR057023">
    <property type="entry name" value="PTP-SAK"/>
</dbReference>
<feature type="non-terminal residue" evidence="4">
    <location>
        <position position="819"/>
    </location>
</feature>